<dbReference type="RefSeq" id="WP_301121277.1">
    <property type="nucleotide sequence ID" value="NZ_JAUHPX010000007.1"/>
</dbReference>
<dbReference type="InterPro" id="IPR019692">
    <property type="entry name" value="CFP-6_PH"/>
</dbReference>
<proteinExistence type="predicted"/>
<gene>
    <name evidence="3" type="ORF">QQX10_11420</name>
</gene>
<evidence type="ECO:0000259" key="2">
    <source>
        <dbReference type="Pfam" id="PF10756"/>
    </source>
</evidence>
<evidence type="ECO:0000256" key="1">
    <source>
        <dbReference type="SAM" id="Phobius"/>
    </source>
</evidence>
<reference evidence="3" key="1">
    <citation type="submission" date="2023-06" db="EMBL/GenBank/DDBJ databases">
        <title>Sysu t00039.</title>
        <authorList>
            <person name="Gao L."/>
            <person name="Fang B.-Z."/>
            <person name="Li W.-J."/>
        </authorList>
    </citation>
    <scope>NUCLEOTIDE SEQUENCE</scope>
    <source>
        <strain evidence="3">SYSU T00039</strain>
    </source>
</reference>
<dbReference type="EMBL" id="JAUHPX010000007">
    <property type="protein sequence ID" value="MDN4488773.1"/>
    <property type="molecule type" value="Genomic_DNA"/>
</dbReference>
<sequence length="167" mass="17688">MALLLYPVATAAALVGAHESAGDGDMSDALVFGLAAMFLVVWGSAMGFRARVVLEGDELVVRNVFVSHRCAAGAVRAVRSQGEARLVIELVDGRELKCWAIQATNLMLMLGRATRVDKVAGELRTALADVSPVDGPVVVAREWTGASWHAVALIALYGWAIVRAFGI</sequence>
<name>A0AAW7M236_9MICO</name>
<evidence type="ECO:0000313" key="3">
    <source>
        <dbReference type="EMBL" id="MDN4488773.1"/>
    </source>
</evidence>
<protein>
    <submittedName>
        <fullName evidence="3">PH domain-containing protein</fullName>
    </submittedName>
</protein>
<feature type="transmembrane region" description="Helical" evidence="1">
    <location>
        <begin position="27"/>
        <end position="48"/>
    </location>
</feature>
<dbReference type="Pfam" id="PF10756">
    <property type="entry name" value="bPH_6"/>
    <property type="match status" value="1"/>
</dbReference>
<dbReference type="AlphaFoldDB" id="A0AAW7M236"/>
<keyword evidence="1" id="KW-0812">Transmembrane</keyword>
<evidence type="ECO:0000313" key="4">
    <source>
        <dbReference type="Proteomes" id="UP001172737"/>
    </source>
</evidence>
<feature type="domain" description="Low molecular weight protein antigen 6 PH" evidence="2">
    <location>
        <begin position="49"/>
        <end position="104"/>
    </location>
</feature>
<dbReference type="Proteomes" id="UP001172737">
    <property type="component" value="Unassembled WGS sequence"/>
</dbReference>
<keyword evidence="1" id="KW-1133">Transmembrane helix</keyword>
<accession>A0AAW7M236</accession>
<keyword evidence="4" id="KW-1185">Reference proteome</keyword>
<keyword evidence="1" id="KW-0472">Membrane</keyword>
<organism evidence="3 4">
    <name type="scientific">Demequina lignilytica</name>
    <dbReference type="NCBI Taxonomy" id="3051663"/>
    <lineage>
        <taxon>Bacteria</taxon>
        <taxon>Bacillati</taxon>
        <taxon>Actinomycetota</taxon>
        <taxon>Actinomycetes</taxon>
        <taxon>Micrococcales</taxon>
        <taxon>Demequinaceae</taxon>
        <taxon>Demequina</taxon>
    </lineage>
</organism>
<comment type="caution">
    <text evidence="3">The sequence shown here is derived from an EMBL/GenBank/DDBJ whole genome shotgun (WGS) entry which is preliminary data.</text>
</comment>